<gene>
    <name evidence="13" type="ORF">JZ751_016423</name>
</gene>
<evidence type="ECO:0000256" key="4">
    <source>
        <dbReference type="ARBA" id="ARBA00022475"/>
    </source>
</evidence>
<keyword evidence="14" id="KW-1185">Reference proteome</keyword>
<dbReference type="GO" id="GO:0042383">
    <property type="term" value="C:sarcolemma"/>
    <property type="evidence" value="ECO:0007669"/>
    <property type="project" value="UniProtKB-SubCell"/>
</dbReference>
<dbReference type="PANTHER" id="PTHR12939:SF5">
    <property type="entry name" value="ZETA-SARCOGLYCAN"/>
    <property type="match status" value="1"/>
</dbReference>
<dbReference type="GO" id="GO:0005856">
    <property type="term" value="C:cytoskeleton"/>
    <property type="evidence" value="ECO:0007669"/>
    <property type="project" value="UniProtKB-SubCell"/>
</dbReference>
<keyword evidence="10" id="KW-1015">Disulfide bond</keyword>
<evidence type="ECO:0000256" key="6">
    <source>
        <dbReference type="ARBA" id="ARBA00022692"/>
    </source>
</evidence>
<comment type="subcellular location">
    <subcellularLocation>
        <location evidence="2">Cell membrane</location>
        <location evidence="2">Sarcolemma</location>
        <topology evidence="2">Single-pass type II membrane protein</topology>
    </subcellularLocation>
    <subcellularLocation>
        <location evidence="1">Cytoplasm</location>
        <location evidence="1">Cytoskeleton</location>
    </subcellularLocation>
</comment>
<dbReference type="EMBL" id="JAFBMS010000028">
    <property type="protein sequence ID" value="KAG9342421.1"/>
    <property type="molecule type" value="Genomic_DNA"/>
</dbReference>
<keyword evidence="5" id="KW-0963">Cytoplasm</keyword>
<evidence type="ECO:0000256" key="2">
    <source>
        <dbReference type="ARBA" id="ARBA00004274"/>
    </source>
</evidence>
<keyword evidence="6" id="KW-0812">Transmembrane</keyword>
<dbReference type="Proteomes" id="UP000824540">
    <property type="component" value="Unassembled WGS sequence"/>
</dbReference>
<proteinExistence type="inferred from homology"/>
<protein>
    <submittedName>
        <fullName evidence="13">Uncharacterized protein</fullName>
    </submittedName>
</protein>
<comment type="caution">
    <text evidence="13">The sequence shown here is derived from an EMBL/GenBank/DDBJ whole genome shotgun (WGS) entry which is preliminary data.</text>
</comment>
<keyword evidence="11" id="KW-0325">Glycoprotein</keyword>
<dbReference type="InterPro" id="IPR006875">
    <property type="entry name" value="Sarcoglycan"/>
</dbReference>
<feature type="non-terminal residue" evidence="13">
    <location>
        <position position="1"/>
    </location>
</feature>
<evidence type="ECO:0000256" key="10">
    <source>
        <dbReference type="ARBA" id="ARBA00023157"/>
    </source>
</evidence>
<keyword evidence="8" id="KW-1133">Transmembrane helix</keyword>
<dbReference type="InterPro" id="IPR039972">
    <property type="entry name" value="Sarcoglycan_gamma/delta/zeta"/>
</dbReference>
<keyword evidence="4" id="KW-1003">Cell membrane</keyword>
<evidence type="ECO:0000313" key="13">
    <source>
        <dbReference type="EMBL" id="KAG9342421.1"/>
    </source>
</evidence>
<dbReference type="AlphaFoldDB" id="A0A8T2NTJ2"/>
<dbReference type="PANTHER" id="PTHR12939">
    <property type="entry name" value="SARCOGLYCAN"/>
    <property type="match status" value="1"/>
</dbReference>
<name>A0A8T2NTJ2_9TELE</name>
<evidence type="ECO:0000256" key="9">
    <source>
        <dbReference type="ARBA" id="ARBA00023136"/>
    </source>
</evidence>
<evidence type="ECO:0000256" key="5">
    <source>
        <dbReference type="ARBA" id="ARBA00022490"/>
    </source>
</evidence>
<reference evidence="13" key="1">
    <citation type="thesis" date="2021" institute="BYU ScholarsArchive" country="Provo, UT, USA">
        <title>Applications of and Algorithms for Genome Assembly and Genomic Analyses with an Emphasis on Marine Teleosts.</title>
        <authorList>
            <person name="Pickett B.D."/>
        </authorList>
    </citation>
    <scope>NUCLEOTIDE SEQUENCE</scope>
    <source>
        <strain evidence="13">HI-2016</strain>
    </source>
</reference>
<dbReference type="OrthoDB" id="5973998at2759"/>
<evidence type="ECO:0000256" key="11">
    <source>
        <dbReference type="ARBA" id="ARBA00023180"/>
    </source>
</evidence>
<organism evidence="13 14">
    <name type="scientific">Albula glossodonta</name>
    <name type="common">roundjaw bonefish</name>
    <dbReference type="NCBI Taxonomy" id="121402"/>
    <lineage>
        <taxon>Eukaryota</taxon>
        <taxon>Metazoa</taxon>
        <taxon>Chordata</taxon>
        <taxon>Craniata</taxon>
        <taxon>Vertebrata</taxon>
        <taxon>Euteleostomi</taxon>
        <taxon>Actinopterygii</taxon>
        <taxon>Neopterygii</taxon>
        <taxon>Teleostei</taxon>
        <taxon>Albuliformes</taxon>
        <taxon>Albulidae</taxon>
        <taxon>Albula</taxon>
    </lineage>
</organism>
<sequence>METVAFQACGGRGSARSRPVVVVAVLVPGLWWSRQCSFQACGVRGSARSRPVDSPLVMQSDRNVTVNARNDLGQLTGQLTVGSEIVEAQCQRFEVRSSDGEKVLFSADEEEVSIGVEKLRVTGTEGVVFGHSVETPHIRAEPFQDL</sequence>
<dbReference type="GO" id="GO:0048738">
    <property type="term" value="P:cardiac muscle tissue development"/>
    <property type="evidence" value="ECO:0007669"/>
    <property type="project" value="TreeGrafter"/>
</dbReference>
<evidence type="ECO:0000256" key="8">
    <source>
        <dbReference type="ARBA" id="ARBA00022989"/>
    </source>
</evidence>
<comment type="similarity">
    <text evidence="3">Belongs to the sarcoglycan beta/delta/gamma/zeta family.</text>
</comment>
<evidence type="ECO:0000313" key="14">
    <source>
        <dbReference type="Proteomes" id="UP000824540"/>
    </source>
</evidence>
<keyword evidence="12" id="KW-0206">Cytoskeleton</keyword>
<dbReference type="Pfam" id="PF04790">
    <property type="entry name" value="Sarcoglycan_1"/>
    <property type="match status" value="1"/>
</dbReference>
<evidence type="ECO:0000256" key="7">
    <source>
        <dbReference type="ARBA" id="ARBA00022968"/>
    </source>
</evidence>
<evidence type="ECO:0000256" key="12">
    <source>
        <dbReference type="ARBA" id="ARBA00023212"/>
    </source>
</evidence>
<evidence type="ECO:0000256" key="1">
    <source>
        <dbReference type="ARBA" id="ARBA00004245"/>
    </source>
</evidence>
<accession>A0A8T2NTJ2</accession>
<dbReference type="GO" id="GO:0060047">
    <property type="term" value="P:heart contraction"/>
    <property type="evidence" value="ECO:0007669"/>
    <property type="project" value="TreeGrafter"/>
</dbReference>
<dbReference type="GO" id="GO:0016012">
    <property type="term" value="C:sarcoglycan complex"/>
    <property type="evidence" value="ECO:0007669"/>
    <property type="project" value="InterPro"/>
</dbReference>
<keyword evidence="7" id="KW-0735">Signal-anchor</keyword>
<evidence type="ECO:0000256" key="3">
    <source>
        <dbReference type="ARBA" id="ARBA00007574"/>
    </source>
</evidence>
<keyword evidence="9" id="KW-0472">Membrane</keyword>